<proteinExistence type="predicted"/>
<evidence type="ECO:0000313" key="2">
    <source>
        <dbReference type="Proteomes" id="UP000029380"/>
    </source>
</evidence>
<organism evidence="1 2">
    <name type="scientific">Tetragenococcus muriaticus PMC-11-5</name>
    <dbReference type="NCBI Taxonomy" id="1302649"/>
    <lineage>
        <taxon>Bacteria</taxon>
        <taxon>Bacillati</taxon>
        <taxon>Bacillota</taxon>
        <taxon>Bacilli</taxon>
        <taxon>Lactobacillales</taxon>
        <taxon>Enterococcaceae</taxon>
        <taxon>Tetragenococcus</taxon>
    </lineage>
</organism>
<dbReference type="Proteomes" id="UP000029380">
    <property type="component" value="Unassembled WGS sequence"/>
</dbReference>
<sequence length="47" mass="5404">MDKIKIIKQEGIKEISVPEYGHIQFIVQNGKIHRVEVTESTIIKKGK</sequence>
<comment type="caution">
    <text evidence="1">The sequence shown here is derived from an EMBL/GenBank/DDBJ whole genome shotgun (WGS) entry which is preliminary data.</text>
</comment>
<reference evidence="1 2" key="1">
    <citation type="submission" date="2014-08" db="EMBL/GenBank/DDBJ databases">
        <title>Genome sequence of Tetragenococcus muriaticus.</title>
        <authorList>
            <person name="Chuea-nongthon C."/>
            <person name="Rodtong S."/>
            <person name="Yongsawatdigul J."/>
            <person name="Steele J.L."/>
            <person name="Liu X.-y."/>
            <person name="Speers J."/>
            <person name="Glasner J.D."/>
            <person name="Neeno-Eckwall E.C."/>
        </authorList>
    </citation>
    <scope>NUCLEOTIDE SEQUENCE [LARGE SCALE GENOMIC DNA]</scope>
    <source>
        <strain evidence="1 2">PMC-11-5</strain>
    </source>
</reference>
<dbReference type="EMBL" id="JPVU01000227">
    <property type="protein sequence ID" value="KFN90132.1"/>
    <property type="molecule type" value="Genomic_DNA"/>
</dbReference>
<dbReference type="AlphaFoldDB" id="A0A091C237"/>
<dbReference type="PATRIC" id="fig|1302649.3.peg.2053"/>
<evidence type="ECO:0008006" key="3">
    <source>
        <dbReference type="Google" id="ProtNLM"/>
    </source>
</evidence>
<evidence type="ECO:0000313" key="1">
    <source>
        <dbReference type="EMBL" id="KFN90132.1"/>
    </source>
</evidence>
<gene>
    <name evidence="1" type="ORF">TMUPMC115_2056</name>
</gene>
<dbReference type="RefSeq" id="WP_156095969.1">
    <property type="nucleotide sequence ID" value="NZ_JPVU01000227.1"/>
</dbReference>
<name>A0A091C237_9ENTE</name>
<accession>A0A091C237</accession>
<protein>
    <recommendedName>
        <fullName evidence="3">DUF2292 domain-containing protein</fullName>
    </recommendedName>
</protein>